<reference evidence="3" key="1">
    <citation type="submission" date="2018-10" db="EMBL/GenBank/DDBJ databases">
        <title>Hidden diversity of soil giant viruses.</title>
        <authorList>
            <person name="Schulz F."/>
            <person name="Alteio L."/>
            <person name="Goudeau D."/>
            <person name="Ryan E.M."/>
            <person name="Malmstrom R.R."/>
            <person name="Blanchard J."/>
            <person name="Woyke T."/>
        </authorList>
    </citation>
    <scope>NUCLEOTIDE SEQUENCE</scope>
    <source>
        <strain evidence="3">TEV1</strain>
    </source>
</reference>
<keyword evidence="3" id="KW-0540">Nuclease</keyword>
<accession>A0A3G4ZNT7</accession>
<dbReference type="InterPro" id="IPR034139">
    <property type="entry name" value="TOPRIM_OLD"/>
</dbReference>
<sequence length="789" mass="93811">MLIKEVSINGFLSFGEVGKPFTVKFKNKNIIVGTNGTGKSNFIKLINMAIFDPDNLMYYINENIDVEPEIKITFELDDEAHQNFRNLYVFKLLHNFLNQMYQVNIYTNSTNINELYDQLNILNYGNNIVLIAKEKKGKINVSFHVYTNDNEEILLNDCNIHHVDIRYNDNTHDAYNYFKSISIWINSIFNNIDTLPIEIIKSKLFEYKYFLRENISNEIEESTTIQHIKNVIKEYNPNSLQHNEYYKNYIIEIFNNKINYDKQFYNFINEHTSSENRIGTKPDIIYENLLSIIFNISMETFIENYIGENICDSSHESIEGANFVKNVMETSKYYNLTLGQILNENEDEQTTYDEYKEHIFDLNDNIRIKHTLFQIKIHERRLYRIISEKFKKITDKFFDVLMYDQNSFDYRYVIVDYDNNDDYECSKGESELIDFLAEYYCNESQIIMIDEPCVHLSSQNKINFREYILNEDCNKQLIVITHDCELISEKNCDNIIYFKYENKKTKNTSLVKLDGDDKKLLFENKEVLFANKCLLVEGYSDYLFMKTYLSVFDINNYCIIITRGCGNKLWKILNKLEIDYNLMYDADKLFQRHNNPTKIDVTHTKDIIYEIIIDKIISSYENNDLELYNHILNVSYNEIKIEYHRFITEYIENNSMSFHNIFIWGDICINNIVKKSLYKINNDLGGDLEYILELLFGREITDKKEIYDISTFELKQCIEANKNNNIFQSLNNFLKFDHQKQFGKIVDENNKKIIKYRQQQQNANDESTDDDSVDGSDLFNMFDENDNIS</sequence>
<dbReference type="PANTHER" id="PTHR43581:SF4">
    <property type="entry name" value="ATP_GTP PHOSPHATASE"/>
    <property type="match status" value="1"/>
</dbReference>
<keyword evidence="3" id="KW-0255">Endonuclease</keyword>
<dbReference type="InterPro" id="IPR051396">
    <property type="entry name" value="Bact_Antivir_Def_Nuclease"/>
</dbReference>
<proteinExistence type="predicted"/>
<dbReference type="InterPro" id="IPR027417">
    <property type="entry name" value="P-loop_NTPase"/>
</dbReference>
<dbReference type="Gene3D" id="3.40.50.300">
    <property type="entry name" value="P-loop containing nucleotide triphosphate hydrolases"/>
    <property type="match status" value="2"/>
</dbReference>
<dbReference type="PANTHER" id="PTHR43581">
    <property type="entry name" value="ATP/GTP PHOSPHATASE"/>
    <property type="match status" value="1"/>
</dbReference>
<dbReference type="SUPFAM" id="SSF52540">
    <property type="entry name" value="P-loop containing nucleoside triphosphate hydrolases"/>
    <property type="match status" value="1"/>
</dbReference>
<name>A0A3G4ZNT7_9VIRU</name>
<evidence type="ECO:0000256" key="1">
    <source>
        <dbReference type="SAM" id="MobiDB-lite"/>
    </source>
</evidence>
<gene>
    <name evidence="3" type="ORF">Terrestrivirus8_39</name>
</gene>
<feature type="region of interest" description="Disordered" evidence="1">
    <location>
        <begin position="758"/>
        <end position="789"/>
    </location>
</feature>
<dbReference type="EMBL" id="MK071986">
    <property type="protein sequence ID" value="AYV76546.1"/>
    <property type="molecule type" value="Genomic_DNA"/>
</dbReference>
<organism evidence="3">
    <name type="scientific">Terrestrivirus sp</name>
    <dbReference type="NCBI Taxonomy" id="2487775"/>
    <lineage>
        <taxon>Viruses</taxon>
        <taxon>Varidnaviria</taxon>
        <taxon>Bamfordvirae</taxon>
        <taxon>Nucleocytoviricota</taxon>
        <taxon>Megaviricetes</taxon>
        <taxon>Imitervirales</taxon>
        <taxon>Mimiviridae</taxon>
        <taxon>Klosneuvirinae</taxon>
    </lineage>
</organism>
<protein>
    <submittedName>
        <fullName evidence="3">ATP-dependent endonuclease</fullName>
    </submittedName>
</protein>
<keyword evidence="3" id="KW-0378">Hydrolase</keyword>
<dbReference type="GO" id="GO:0004519">
    <property type="term" value="F:endonuclease activity"/>
    <property type="evidence" value="ECO:0007669"/>
    <property type="project" value="UniProtKB-KW"/>
</dbReference>
<evidence type="ECO:0000259" key="2">
    <source>
        <dbReference type="Pfam" id="PF20469"/>
    </source>
</evidence>
<feature type="domain" description="OLD protein-like TOPRIM" evidence="2">
    <location>
        <begin position="528"/>
        <end position="587"/>
    </location>
</feature>
<evidence type="ECO:0000313" key="3">
    <source>
        <dbReference type="EMBL" id="AYV76546.1"/>
    </source>
</evidence>
<dbReference type="Pfam" id="PF20469">
    <property type="entry name" value="OLD-like_TOPRIM"/>
    <property type="match status" value="1"/>
</dbReference>